<gene>
    <name evidence="2" type="ORF">BJY22_003620</name>
</gene>
<evidence type="ECO:0000256" key="1">
    <source>
        <dbReference type="SAM" id="MobiDB-lite"/>
    </source>
</evidence>
<keyword evidence="3" id="KW-1185">Reference proteome</keyword>
<reference evidence="2 3" key="1">
    <citation type="submission" date="2020-03" db="EMBL/GenBank/DDBJ databases">
        <title>Sequencing the genomes of 1000 actinobacteria strains.</title>
        <authorList>
            <person name="Klenk H.-P."/>
        </authorList>
    </citation>
    <scope>NUCLEOTIDE SEQUENCE [LARGE SCALE GENOMIC DNA]</scope>
    <source>
        <strain evidence="2 3">DSM 45490</strain>
    </source>
</reference>
<dbReference type="EMBL" id="JAASRO010000001">
    <property type="protein sequence ID" value="NIK57903.1"/>
    <property type="molecule type" value="Genomic_DNA"/>
</dbReference>
<sequence>MEMRLLHAPVRADLVAAAYARAEADGVTLADVVTAALEAHLETTTGGVQQPRRRTPARTKRGNRASTTP</sequence>
<organism evidence="2 3">
    <name type="scientific">Kribbella shirazensis</name>
    <dbReference type="NCBI Taxonomy" id="1105143"/>
    <lineage>
        <taxon>Bacteria</taxon>
        <taxon>Bacillati</taxon>
        <taxon>Actinomycetota</taxon>
        <taxon>Actinomycetes</taxon>
        <taxon>Propionibacteriales</taxon>
        <taxon>Kribbellaceae</taxon>
        <taxon>Kribbella</taxon>
    </lineage>
</organism>
<dbReference type="Proteomes" id="UP000555407">
    <property type="component" value="Unassembled WGS sequence"/>
</dbReference>
<evidence type="ECO:0000313" key="2">
    <source>
        <dbReference type="EMBL" id="NIK57903.1"/>
    </source>
</evidence>
<name>A0A7X6A1E8_9ACTN</name>
<dbReference type="RefSeq" id="WP_167208316.1">
    <property type="nucleotide sequence ID" value="NZ_JAASRO010000001.1"/>
</dbReference>
<protein>
    <submittedName>
        <fullName evidence="2">Uncharacterized protein</fullName>
    </submittedName>
</protein>
<dbReference type="AlphaFoldDB" id="A0A7X6A1E8"/>
<proteinExistence type="predicted"/>
<feature type="region of interest" description="Disordered" evidence="1">
    <location>
        <begin position="41"/>
        <end position="69"/>
    </location>
</feature>
<comment type="caution">
    <text evidence="2">The sequence shown here is derived from an EMBL/GenBank/DDBJ whole genome shotgun (WGS) entry which is preliminary data.</text>
</comment>
<feature type="compositionally biased region" description="Basic residues" evidence="1">
    <location>
        <begin position="51"/>
        <end position="63"/>
    </location>
</feature>
<accession>A0A7X6A1E8</accession>
<evidence type="ECO:0000313" key="3">
    <source>
        <dbReference type="Proteomes" id="UP000555407"/>
    </source>
</evidence>